<proteinExistence type="predicted"/>
<feature type="chain" id="PRO_5047415557" evidence="1">
    <location>
        <begin position="20"/>
        <end position="224"/>
    </location>
</feature>
<dbReference type="NCBIfam" id="NF033208">
    <property type="entry name" value="choice_anch_E"/>
    <property type="match status" value="1"/>
</dbReference>
<evidence type="ECO:0000313" key="3">
    <source>
        <dbReference type="EMBL" id="MDT8999756.1"/>
    </source>
</evidence>
<evidence type="ECO:0000313" key="4">
    <source>
        <dbReference type="Proteomes" id="UP001246372"/>
    </source>
</evidence>
<keyword evidence="1" id="KW-0732">Signal</keyword>
<evidence type="ECO:0000259" key="2">
    <source>
        <dbReference type="Pfam" id="PF07589"/>
    </source>
</evidence>
<feature type="signal peptide" evidence="1">
    <location>
        <begin position="1"/>
        <end position="19"/>
    </location>
</feature>
<accession>A0ABU3PAZ8</accession>
<evidence type="ECO:0000256" key="1">
    <source>
        <dbReference type="SAM" id="SignalP"/>
    </source>
</evidence>
<reference evidence="3" key="1">
    <citation type="submission" date="2023-09" db="EMBL/GenBank/DDBJ databases">
        <title>Paucibacter sp. APW11 Genome sequencing and assembly.</title>
        <authorList>
            <person name="Kim I."/>
        </authorList>
    </citation>
    <scope>NUCLEOTIDE SEQUENCE</scope>
    <source>
        <strain evidence="3">APW11</strain>
    </source>
</reference>
<comment type="caution">
    <text evidence="3">The sequence shown here is derived from an EMBL/GenBank/DDBJ whole genome shotgun (WGS) entry which is preliminary data.</text>
</comment>
<dbReference type="NCBIfam" id="TIGR02595">
    <property type="entry name" value="PEP_CTERM"/>
    <property type="match status" value="1"/>
</dbReference>
<dbReference type="InterPro" id="IPR013424">
    <property type="entry name" value="Ice-binding_C"/>
</dbReference>
<name>A0ABU3PAZ8_9BURK</name>
<protein>
    <submittedName>
        <fullName evidence="3">Choice-of-anchor E domain-containing protein</fullName>
    </submittedName>
</protein>
<dbReference type="RefSeq" id="WP_315650312.1">
    <property type="nucleotide sequence ID" value="NZ_JAVXZY010000003.1"/>
</dbReference>
<organism evidence="3 4">
    <name type="scientific">Roseateles aquae</name>
    <dbReference type="NCBI Taxonomy" id="3077235"/>
    <lineage>
        <taxon>Bacteria</taxon>
        <taxon>Pseudomonadati</taxon>
        <taxon>Pseudomonadota</taxon>
        <taxon>Betaproteobacteria</taxon>
        <taxon>Burkholderiales</taxon>
        <taxon>Sphaerotilaceae</taxon>
        <taxon>Roseateles</taxon>
    </lineage>
</organism>
<feature type="domain" description="Ice-binding protein C-terminal" evidence="2">
    <location>
        <begin position="197"/>
        <end position="221"/>
    </location>
</feature>
<sequence length="224" mass="22833">MKRLSTLLVAVLAAGAAQAGTVSYSFSNDYAPTEINQGGQLHFFDSSLGRLTGISFSFGGGLKTSIDLTNKSNGEELLSATSTSKLFFYSDFSPLNLVLNTGNPLVVLSASVSKTVAGGATSTGNQASDSRHVNWSPAALSALYTSFSRGASDTFGISCKSRSSLTAEGGGGNVAADQSTAGFCDASISYTYDSNNVPEPASLALLGLAATAAGVAGRKRRTQA</sequence>
<dbReference type="Proteomes" id="UP001246372">
    <property type="component" value="Unassembled WGS sequence"/>
</dbReference>
<gene>
    <name evidence="3" type="ORF">RQP53_10800</name>
</gene>
<dbReference type="Pfam" id="PF07589">
    <property type="entry name" value="PEP-CTERM"/>
    <property type="match status" value="1"/>
</dbReference>
<dbReference type="EMBL" id="JAVXZY010000003">
    <property type="protein sequence ID" value="MDT8999756.1"/>
    <property type="molecule type" value="Genomic_DNA"/>
</dbReference>
<keyword evidence="4" id="KW-1185">Reference proteome</keyword>